<dbReference type="Proteomes" id="UP000502611">
    <property type="component" value="Chromosome"/>
</dbReference>
<dbReference type="PIRSF" id="PIRSF032131">
    <property type="entry name" value="UCP032131"/>
    <property type="match status" value="1"/>
</dbReference>
<evidence type="ECO:0000313" key="3">
    <source>
        <dbReference type="Proteomes" id="UP000502611"/>
    </source>
</evidence>
<feature type="compositionally biased region" description="Low complexity" evidence="1">
    <location>
        <begin position="69"/>
        <end position="80"/>
    </location>
</feature>
<evidence type="ECO:0000313" key="2">
    <source>
        <dbReference type="EMBL" id="QJR03512.1"/>
    </source>
</evidence>
<proteinExistence type="predicted"/>
<reference evidence="2 3" key="1">
    <citation type="submission" date="2020-04" db="EMBL/GenBank/DDBJ databases">
        <title>The Whole Genome Analysis of High salt-tolerant Sphingobium yanoikuyae YC-XJ2 with Aryl organophosphorus flame retardants (aryl-OPFRs)-degrading capacity and characteristics of Related phosphotriesterase.</title>
        <authorList>
            <person name="Li X."/>
        </authorList>
    </citation>
    <scope>NUCLEOTIDE SEQUENCE [LARGE SCALE GENOMIC DNA]</scope>
    <source>
        <strain evidence="2 3">YC-XJ2</strain>
    </source>
</reference>
<gene>
    <name evidence="2" type="ORF">HH800_15795</name>
</gene>
<dbReference type="RefSeq" id="WP_169861637.1">
    <property type="nucleotide sequence ID" value="NZ_CP053021.1"/>
</dbReference>
<feature type="region of interest" description="Disordered" evidence="1">
    <location>
        <begin position="58"/>
        <end position="82"/>
    </location>
</feature>
<evidence type="ECO:0000256" key="1">
    <source>
        <dbReference type="SAM" id="MobiDB-lite"/>
    </source>
</evidence>
<sequence>MIVFDLKCEGQGHVFEAWFGSSADFADQKERGLLACPLCGDTRVGKALMAPAVAAKGNQRREIAPQQQPTAEAETAPVAAGPDEAKMRALVEALADAQKKVLEGSTWVGRGFAEQARAMHYGEQDKGSIHGEVAPAEAKALAEEGINVAQLPFPVIPPEAKN</sequence>
<accession>A0A6M4G879</accession>
<name>A0A6M4G879_SPHYA</name>
<dbReference type="AlphaFoldDB" id="A0A6M4G879"/>
<dbReference type="EMBL" id="CP053021">
    <property type="protein sequence ID" value="QJR03512.1"/>
    <property type="molecule type" value="Genomic_DNA"/>
</dbReference>
<protein>
    <submittedName>
        <fullName evidence="2">DUF1178 family protein</fullName>
    </submittedName>
</protein>
<dbReference type="Pfam" id="PF06676">
    <property type="entry name" value="DUF1178"/>
    <property type="match status" value="1"/>
</dbReference>
<dbReference type="InterPro" id="IPR009562">
    <property type="entry name" value="DUF1178"/>
</dbReference>
<organism evidence="2 3">
    <name type="scientific">Sphingobium yanoikuyae</name>
    <name type="common">Sphingomonas yanoikuyae</name>
    <dbReference type="NCBI Taxonomy" id="13690"/>
    <lineage>
        <taxon>Bacteria</taxon>
        <taxon>Pseudomonadati</taxon>
        <taxon>Pseudomonadota</taxon>
        <taxon>Alphaproteobacteria</taxon>
        <taxon>Sphingomonadales</taxon>
        <taxon>Sphingomonadaceae</taxon>
        <taxon>Sphingobium</taxon>
    </lineage>
</organism>